<keyword evidence="2" id="KW-0812">Transmembrane</keyword>
<reference evidence="3 4" key="1">
    <citation type="submission" date="2017-02" db="EMBL/GenBank/DDBJ databases">
        <authorList>
            <person name="Peterson S.W."/>
        </authorList>
    </citation>
    <scope>NUCLEOTIDE SEQUENCE [LARGE SCALE GENOMIC DNA]</scope>
    <source>
        <strain evidence="3 4">B Ar 00.02</strain>
    </source>
</reference>
<keyword evidence="4" id="KW-1185">Reference proteome</keyword>
<feature type="transmembrane region" description="Helical" evidence="2">
    <location>
        <begin position="786"/>
        <end position="804"/>
    </location>
</feature>
<feature type="transmembrane region" description="Helical" evidence="2">
    <location>
        <begin position="234"/>
        <end position="252"/>
    </location>
</feature>
<feature type="transmembrane region" description="Helical" evidence="2">
    <location>
        <begin position="880"/>
        <end position="898"/>
    </location>
</feature>
<feature type="compositionally biased region" description="Pro residues" evidence="1">
    <location>
        <begin position="1134"/>
        <end position="1149"/>
    </location>
</feature>
<evidence type="ECO:0000256" key="2">
    <source>
        <dbReference type="SAM" id="Phobius"/>
    </source>
</evidence>
<sequence>MAAASLFIGLAMPPLAKFGGLVAVTTMFYVGGLLIHAFSERLRPAGMAFAGTGLALIPVSGLALSALVVHDPVTAWWVTSLVGTAAFVYAAARLDSRVVAYLSLTFLVSSAWSGGAVLNRGLFWYFMFSMVLAAVGTALAYGRPGWLGNLYLRAFTETHRFLAPATLLAAILLGQTLGAEDLSLLLIAGTIYYVAVTIFGPAAERALNLVAGRVCATGAIVLLAYVFGAGPWGMARTLGIVLLLQAVAVHYAGERYRRFVAPQVRALVGIEIQGLLAGAAALVLVLNEAFNGGGSTGWASINYLLLLVALSSAALSVRGRKFLPWIALSMGLAGLLEPGVVLSPWRQVAFLVVGLACAVPGLRLAVGRHFLRLRRGILAVLPIGLAAIGAWAASGFLVTTSTSGPSLTAWFFGDPSRWAEGGTETRDLMIIAILIFVISWMALAALAAWTLEAGFMLSSLVVVVVTEVRLSSLESGSDPWTTAVALAALVLSVLGSNTLLETLSRGRGRAARRKSLIAQGMAPLVIVGTWLASFEIENRWLVLAVCLTALSHAAWRLFRAVGATERLAYAVTAQLFFSLSILELSYQLHADAHVRWAVFAISLAVGQTARLWMRRRGDGTPSTYGSTISNATLVLLFLGPLVYFGIHGGQGSGVDMVSLLVQYFCLLSVGLLKWRTDVAAPNTASSMWRAVTRMQILVVAYAWVWLLLIPSGLISLRQGGWLTEALWNTKVLLVLLLMFSVLMMGFEALAPDTALRRRVTSLLAGREGAGLLGRSGPGPENSAHPMARAIAVAGYLGFAAAVVLGGSNTSEGSNPATVPGGDLWFAAILLAATAGCVVFAVTRGLPLLLSGAIVFLPWAVSLALAQWAGDPESRVVLSKVYMISAVSSAVLLYAAGWLQRPQTRDESGLITAPRSWSWLHARFLTGGAIVVLLIDGFEANVMQSREGPVGPATTLAYIGTFMIAVAAVATVAEFPRRHRERSGEVAALVIAGCAQHAWHLAYGQPGWFWMTQYWVILFALLAAYEIRAGRRKDADYPLIASAVLLSGSAPFGLALEQGWGQAWLLLAHVLLLAAGLLLNRRLYVVWGAVAAALMILWFLRGFTILLLAFLAAGLIALAIWRLQRLGKDKEVPQAPVPEPEGPDSVPPAPTQEKQTGVPAPEQQKR</sequence>
<gene>
    <name evidence="3" type="ORF">FM101_13000</name>
</gene>
<feature type="transmembrane region" description="Helical" evidence="2">
    <location>
        <begin position="624"/>
        <end position="644"/>
    </location>
</feature>
<feature type="transmembrane region" description="Helical" evidence="2">
    <location>
        <begin position="984"/>
        <end position="1001"/>
    </location>
</feature>
<feature type="transmembrane region" description="Helical" evidence="2">
    <location>
        <begin position="47"/>
        <end position="69"/>
    </location>
</feature>
<feature type="transmembrane region" description="Helical" evidence="2">
    <location>
        <begin position="848"/>
        <end position="868"/>
    </location>
</feature>
<evidence type="ECO:0000256" key="1">
    <source>
        <dbReference type="SAM" id="MobiDB-lite"/>
    </source>
</evidence>
<feature type="region of interest" description="Disordered" evidence="1">
    <location>
        <begin position="1131"/>
        <end position="1165"/>
    </location>
</feature>
<feature type="transmembrane region" description="Helical" evidence="2">
    <location>
        <begin position="1036"/>
        <end position="1055"/>
    </location>
</feature>
<evidence type="ECO:0000313" key="3">
    <source>
        <dbReference type="EMBL" id="SJM71136.1"/>
    </source>
</evidence>
<dbReference type="EMBL" id="FUHW01000044">
    <property type="protein sequence ID" value="SJM71136.1"/>
    <property type="molecule type" value="Genomic_DNA"/>
</dbReference>
<feature type="transmembrane region" description="Helical" evidence="2">
    <location>
        <begin position="695"/>
        <end position="716"/>
    </location>
</feature>
<feature type="transmembrane region" description="Helical" evidence="2">
    <location>
        <begin position="75"/>
        <end position="92"/>
    </location>
</feature>
<feature type="transmembrane region" description="Helical" evidence="2">
    <location>
        <begin position="1007"/>
        <end position="1024"/>
    </location>
</feature>
<feature type="transmembrane region" description="Helical" evidence="2">
    <location>
        <begin position="656"/>
        <end position="674"/>
    </location>
</feature>
<name>A0A1R4GSH5_9MICC</name>
<feature type="transmembrane region" description="Helical" evidence="2">
    <location>
        <begin position="161"/>
        <end position="178"/>
    </location>
</feature>
<feature type="transmembrane region" description="Helical" evidence="2">
    <location>
        <begin position="1105"/>
        <end position="1122"/>
    </location>
</feature>
<feature type="transmembrane region" description="Helical" evidence="2">
    <location>
        <begin position="1083"/>
        <end position="1099"/>
    </location>
</feature>
<feature type="transmembrane region" description="Helical" evidence="2">
    <location>
        <begin position="428"/>
        <end position="446"/>
    </location>
</feature>
<feature type="transmembrane region" description="Helical" evidence="2">
    <location>
        <begin position="1061"/>
        <end position="1078"/>
    </location>
</feature>
<feature type="transmembrane region" description="Helical" evidence="2">
    <location>
        <begin position="731"/>
        <end position="750"/>
    </location>
</feature>
<dbReference type="AlphaFoldDB" id="A0A1R4GSH5"/>
<feature type="transmembrane region" description="Helical" evidence="2">
    <location>
        <begin position="123"/>
        <end position="141"/>
    </location>
</feature>
<feature type="transmembrane region" description="Helical" evidence="2">
    <location>
        <begin position="515"/>
        <end position="534"/>
    </location>
</feature>
<feature type="transmembrane region" description="Helical" evidence="2">
    <location>
        <begin position="210"/>
        <end position="228"/>
    </location>
</feature>
<accession>A0A1R4GSH5</accession>
<feature type="transmembrane region" description="Helical" evidence="2">
    <location>
        <begin position="264"/>
        <end position="286"/>
    </location>
</feature>
<feature type="transmembrane region" description="Helical" evidence="2">
    <location>
        <begin position="348"/>
        <end position="366"/>
    </location>
</feature>
<feature type="transmembrane region" description="Helical" evidence="2">
    <location>
        <begin position="15"/>
        <end position="35"/>
    </location>
</feature>
<keyword evidence="2" id="KW-0472">Membrane</keyword>
<protein>
    <submittedName>
        <fullName evidence="3">Uncharacterized protein</fullName>
    </submittedName>
</protein>
<organism evidence="3 4">
    <name type="scientific">Arthrobacter rhombi</name>
    <dbReference type="NCBI Taxonomy" id="71253"/>
    <lineage>
        <taxon>Bacteria</taxon>
        <taxon>Bacillati</taxon>
        <taxon>Actinomycetota</taxon>
        <taxon>Actinomycetes</taxon>
        <taxon>Micrococcales</taxon>
        <taxon>Micrococcaceae</taxon>
        <taxon>Arthrobacter</taxon>
    </lineage>
</organism>
<proteinExistence type="predicted"/>
<feature type="transmembrane region" description="Helical" evidence="2">
    <location>
        <begin position="322"/>
        <end position="342"/>
    </location>
</feature>
<feature type="transmembrane region" description="Helical" evidence="2">
    <location>
        <begin position="949"/>
        <end position="972"/>
    </location>
</feature>
<dbReference type="Proteomes" id="UP000195913">
    <property type="component" value="Unassembled WGS sequence"/>
</dbReference>
<feature type="transmembrane region" description="Helical" evidence="2">
    <location>
        <begin position="540"/>
        <end position="558"/>
    </location>
</feature>
<feature type="transmembrane region" description="Helical" evidence="2">
    <location>
        <begin position="99"/>
        <end position="117"/>
    </location>
</feature>
<evidence type="ECO:0000313" key="4">
    <source>
        <dbReference type="Proteomes" id="UP000195913"/>
    </source>
</evidence>
<feature type="transmembrane region" description="Helical" evidence="2">
    <location>
        <begin position="378"/>
        <end position="398"/>
    </location>
</feature>
<feature type="transmembrane region" description="Helical" evidence="2">
    <location>
        <begin position="184"/>
        <end position="203"/>
    </location>
</feature>
<feature type="transmembrane region" description="Helical" evidence="2">
    <location>
        <begin position="824"/>
        <end position="841"/>
    </location>
</feature>
<feature type="transmembrane region" description="Helical" evidence="2">
    <location>
        <begin position="919"/>
        <end position="937"/>
    </location>
</feature>
<feature type="transmembrane region" description="Helical" evidence="2">
    <location>
        <begin position="298"/>
        <end position="315"/>
    </location>
</feature>
<keyword evidence="2" id="KW-1133">Transmembrane helix</keyword>